<accession>A0AAF0J3P0</accession>
<dbReference type="Proteomes" id="UP001213623">
    <property type="component" value="Chromosome 3"/>
</dbReference>
<name>A0AAF0J3P0_9BASI</name>
<dbReference type="AlphaFoldDB" id="A0AAF0J3P0"/>
<protein>
    <recommendedName>
        <fullName evidence="3">RRM domain-containing protein</fullName>
    </recommendedName>
</protein>
<organism evidence="1 2">
    <name type="scientific">Malassezia nana</name>
    <dbReference type="NCBI Taxonomy" id="180528"/>
    <lineage>
        <taxon>Eukaryota</taxon>
        <taxon>Fungi</taxon>
        <taxon>Dikarya</taxon>
        <taxon>Basidiomycota</taxon>
        <taxon>Ustilaginomycotina</taxon>
        <taxon>Malasseziomycetes</taxon>
        <taxon>Malasseziales</taxon>
        <taxon>Malasseziaceae</taxon>
        <taxon>Malassezia</taxon>
    </lineage>
</organism>
<dbReference type="EMBL" id="CP119894">
    <property type="protein sequence ID" value="WFD27053.1"/>
    <property type="molecule type" value="Genomic_DNA"/>
</dbReference>
<evidence type="ECO:0000313" key="2">
    <source>
        <dbReference type="Proteomes" id="UP001213623"/>
    </source>
</evidence>
<evidence type="ECO:0008006" key="3">
    <source>
        <dbReference type="Google" id="ProtNLM"/>
    </source>
</evidence>
<proteinExistence type="predicted"/>
<reference evidence="1" key="1">
    <citation type="submission" date="2023-03" db="EMBL/GenBank/DDBJ databases">
        <title>Mating type loci evolution in Malassezia.</title>
        <authorList>
            <person name="Coelho M.A."/>
        </authorList>
    </citation>
    <scope>NUCLEOTIDE SEQUENCE</scope>
    <source>
        <strain evidence="1">CBS 9557</strain>
    </source>
</reference>
<gene>
    <name evidence="1" type="ORF">MNAN1_002049</name>
</gene>
<keyword evidence="2" id="KW-1185">Reference proteome</keyword>
<evidence type="ECO:0000313" key="1">
    <source>
        <dbReference type="EMBL" id="WFD27053.1"/>
    </source>
</evidence>
<sequence length="176" mass="19418">MGPRCAAWVSRLPSTVLPVDLQRWIRPCEADSVHFLRTPMLQPTGSALLRFTSEARAQAWTLASPPARLGGEEIHTETLSLKEADARERAHYGGFLPELVSAVDIAAAQPMRSVLLNNLPLQTTVDKLEKKLARSYKLDASMPECVWPISQLLGVPIPTSVPAVWKLPPTHPDNRI</sequence>